<accession>A0A1W1HAP4</accession>
<dbReference type="Gene3D" id="1.10.8.60">
    <property type="match status" value="1"/>
</dbReference>
<dbReference type="InterPro" id="IPR029016">
    <property type="entry name" value="GAF-like_dom_sf"/>
</dbReference>
<dbReference type="InterPro" id="IPR003018">
    <property type="entry name" value="GAF"/>
</dbReference>
<dbReference type="CDD" id="cd00009">
    <property type="entry name" value="AAA"/>
    <property type="match status" value="1"/>
</dbReference>
<keyword evidence="4" id="KW-0238">DNA-binding</keyword>
<evidence type="ECO:0000256" key="5">
    <source>
        <dbReference type="ARBA" id="ARBA00023163"/>
    </source>
</evidence>
<dbReference type="InterPro" id="IPR058031">
    <property type="entry name" value="AAA_lid_NorR"/>
</dbReference>
<dbReference type="SMART" id="SM00065">
    <property type="entry name" value="GAF"/>
    <property type="match status" value="1"/>
</dbReference>
<dbReference type="PROSITE" id="PS00676">
    <property type="entry name" value="SIGMA54_INTERACT_2"/>
    <property type="match status" value="1"/>
</dbReference>
<evidence type="ECO:0000256" key="3">
    <source>
        <dbReference type="ARBA" id="ARBA00023015"/>
    </source>
</evidence>
<dbReference type="PROSITE" id="PS50045">
    <property type="entry name" value="SIGMA54_INTERACT_4"/>
    <property type="match status" value="1"/>
</dbReference>
<keyword evidence="2" id="KW-0067">ATP-binding</keyword>
<dbReference type="AlphaFoldDB" id="A0A1W1HAP4"/>
<dbReference type="InterPro" id="IPR002078">
    <property type="entry name" value="Sigma_54_int"/>
</dbReference>
<feature type="domain" description="Sigma-54 factor interaction" evidence="6">
    <location>
        <begin position="231"/>
        <end position="460"/>
    </location>
</feature>
<dbReference type="Gene3D" id="3.40.50.300">
    <property type="entry name" value="P-loop containing nucleotide triphosphate hydrolases"/>
    <property type="match status" value="1"/>
</dbReference>
<dbReference type="GO" id="GO:0043565">
    <property type="term" value="F:sequence-specific DNA binding"/>
    <property type="evidence" value="ECO:0007669"/>
    <property type="project" value="InterPro"/>
</dbReference>
<evidence type="ECO:0000259" key="6">
    <source>
        <dbReference type="PROSITE" id="PS50045"/>
    </source>
</evidence>
<dbReference type="Pfam" id="PF01590">
    <property type="entry name" value="GAF"/>
    <property type="match status" value="1"/>
</dbReference>
<dbReference type="InterPro" id="IPR027417">
    <property type="entry name" value="P-loop_NTPase"/>
</dbReference>
<dbReference type="Pfam" id="PF25601">
    <property type="entry name" value="AAA_lid_14"/>
    <property type="match status" value="1"/>
</dbReference>
<dbReference type="SUPFAM" id="SSF46689">
    <property type="entry name" value="Homeodomain-like"/>
    <property type="match status" value="1"/>
</dbReference>
<dbReference type="STRING" id="1246637.MTBBW1_1860006"/>
<proteinExistence type="predicted"/>
<dbReference type="Proteomes" id="UP000191931">
    <property type="component" value="Unassembled WGS sequence"/>
</dbReference>
<dbReference type="GO" id="GO:0006355">
    <property type="term" value="P:regulation of DNA-templated transcription"/>
    <property type="evidence" value="ECO:0007669"/>
    <property type="project" value="InterPro"/>
</dbReference>
<keyword evidence="8" id="KW-1185">Reference proteome</keyword>
<sequence length="546" mass="62165">MENMSISEDERSYLIESVLIRKRLTEIRVRMDRVANAWTVDNYEDLLGFYIDILPRVMRTERCTIYIIEMGTDKICSMLGTGLDKKQIQPPRKGSIAGEVISTGVPIIRNNLDKQHGFHTEVDAQTGFITRNTVCVPIKSLAGYGVTGAIQILNKKGRKKAFKDDQKDILEKESEWDSFSQQDLEMLEQVAHFLSMSIESIILNQEIIRISSQLNFEVERFDKEYFRDTPFIAESSAMKDVLEMVKLVCNTPVNVLLQGENGTGKELIARLIHKGSERRDKSLVAVNCAAIPENLMESEFFGYEKGAFTGADQRKKGRFEEANGGTLLLDEVADMPAIIQPKFLRAIQEGEGCRLGGNKVIKYDLRIICATNKDLRTEIKKGRFREDLFFRLFSVEIQIPPLRERKEDIIPLAMSFLEELSKKFNKKLAGFSPEVLNLFEAFHWPGNIRQLRREVERLIALTPSGEMIFIDKCSPELQKSCEAQIQCREPSTLSIPEQVKILETSLIGKALKEAGGNLAQTSRLLGITRQGLYKKLKRYQIKNHSK</sequence>
<evidence type="ECO:0000256" key="2">
    <source>
        <dbReference type="ARBA" id="ARBA00022840"/>
    </source>
</evidence>
<name>A0A1W1HAP4_9BACT</name>
<dbReference type="OrthoDB" id="9761019at2"/>
<dbReference type="InterPro" id="IPR002197">
    <property type="entry name" value="HTH_Fis"/>
</dbReference>
<dbReference type="Pfam" id="PF00158">
    <property type="entry name" value="Sigma54_activat"/>
    <property type="match status" value="1"/>
</dbReference>
<keyword evidence="1" id="KW-0547">Nucleotide-binding</keyword>
<dbReference type="Pfam" id="PF02954">
    <property type="entry name" value="HTH_8"/>
    <property type="match status" value="1"/>
</dbReference>
<dbReference type="GO" id="GO:0005524">
    <property type="term" value="F:ATP binding"/>
    <property type="evidence" value="ECO:0007669"/>
    <property type="project" value="UniProtKB-KW"/>
</dbReference>
<dbReference type="Gene3D" id="3.30.450.40">
    <property type="match status" value="1"/>
</dbReference>
<dbReference type="InterPro" id="IPR003593">
    <property type="entry name" value="AAA+_ATPase"/>
</dbReference>
<dbReference type="InterPro" id="IPR025943">
    <property type="entry name" value="Sigma_54_int_dom_ATP-bd_2"/>
</dbReference>
<protein>
    <submittedName>
        <fullName evidence="7">Putative Sigma54 specific transcriptional regulator, Fis family</fullName>
    </submittedName>
</protein>
<dbReference type="EMBL" id="FWEV01000097">
    <property type="protein sequence ID" value="SLM29516.1"/>
    <property type="molecule type" value="Genomic_DNA"/>
</dbReference>
<dbReference type="InterPro" id="IPR009057">
    <property type="entry name" value="Homeodomain-like_sf"/>
</dbReference>
<dbReference type="Gene3D" id="1.10.10.60">
    <property type="entry name" value="Homeodomain-like"/>
    <property type="match status" value="1"/>
</dbReference>
<organism evidence="7 8">
    <name type="scientific">Desulfamplus magnetovallimortis</name>
    <dbReference type="NCBI Taxonomy" id="1246637"/>
    <lineage>
        <taxon>Bacteria</taxon>
        <taxon>Pseudomonadati</taxon>
        <taxon>Thermodesulfobacteriota</taxon>
        <taxon>Desulfobacteria</taxon>
        <taxon>Desulfobacterales</taxon>
        <taxon>Desulfobacteraceae</taxon>
        <taxon>Desulfamplus</taxon>
    </lineage>
</organism>
<dbReference type="SUPFAM" id="SSF55781">
    <property type="entry name" value="GAF domain-like"/>
    <property type="match status" value="1"/>
</dbReference>
<dbReference type="PANTHER" id="PTHR32071">
    <property type="entry name" value="TRANSCRIPTIONAL REGULATORY PROTEIN"/>
    <property type="match status" value="1"/>
</dbReference>
<dbReference type="SMART" id="SM00382">
    <property type="entry name" value="AAA"/>
    <property type="match status" value="1"/>
</dbReference>
<keyword evidence="3" id="KW-0805">Transcription regulation</keyword>
<evidence type="ECO:0000256" key="4">
    <source>
        <dbReference type="ARBA" id="ARBA00023125"/>
    </source>
</evidence>
<evidence type="ECO:0000256" key="1">
    <source>
        <dbReference type="ARBA" id="ARBA00022741"/>
    </source>
</evidence>
<gene>
    <name evidence="7" type="ORF">MTBBW1_1860006</name>
</gene>
<evidence type="ECO:0000313" key="8">
    <source>
        <dbReference type="Proteomes" id="UP000191931"/>
    </source>
</evidence>
<evidence type="ECO:0000313" key="7">
    <source>
        <dbReference type="EMBL" id="SLM29516.1"/>
    </source>
</evidence>
<keyword evidence="5" id="KW-0804">Transcription</keyword>
<reference evidence="7 8" key="1">
    <citation type="submission" date="2017-03" db="EMBL/GenBank/DDBJ databases">
        <authorList>
            <person name="Afonso C.L."/>
            <person name="Miller P.J."/>
            <person name="Scott M.A."/>
            <person name="Spackman E."/>
            <person name="Goraichik I."/>
            <person name="Dimitrov K.M."/>
            <person name="Suarez D.L."/>
            <person name="Swayne D.E."/>
        </authorList>
    </citation>
    <scope>NUCLEOTIDE SEQUENCE [LARGE SCALE GENOMIC DNA]</scope>
    <source>
        <strain evidence="7">PRJEB14757</strain>
    </source>
</reference>
<dbReference type="PRINTS" id="PR01590">
    <property type="entry name" value="HTHFIS"/>
</dbReference>
<dbReference type="FunFam" id="3.40.50.300:FF:000006">
    <property type="entry name" value="DNA-binding transcriptional regulator NtrC"/>
    <property type="match status" value="1"/>
</dbReference>
<dbReference type="SUPFAM" id="SSF52540">
    <property type="entry name" value="P-loop containing nucleoside triphosphate hydrolases"/>
    <property type="match status" value="1"/>
</dbReference>